<gene>
    <name evidence="2" type="ORF">GCM10022279_15960</name>
</gene>
<reference evidence="3" key="1">
    <citation type="journal article" date="2019" name="Int. J. Syst. Evol. Microbiol.">
        <title>The Global Catalogue of Microorganisms (GCM) 10K type strain sequencing project: providing services to taxonomists for standard genome sequencing and annotation.</title>
        <authorList>
            <consortium name="The Broad Institute Genomics Platform"/>
            <consortium name="The Broad Institute Genome Sequencing Center for Infectious Disease"/>
            <person name="Wu L."/>
            <person name="Ma J."/>
        </authorList>
    </citation>
    <scope>NUCLEOTIDE SEQUENCE [LARGE SCALE GENOMIC DNA]</scope>
    <source>
        <strain evidence="3">JCM 17561</strain>
    </source>
</reference>
<dbReference type="Gene3D" id="2.130.10.10">
    <property type="entry name" value="YVTN repeat-like/Quinoprotein amine dehydrogenase"/>
    <property type="match status" value="1"/>
</dbReference>
<accession>A0ABP7R6R4</accession>
<dbReference type="InterPro" id="IPR015943">
    <property type="entry name" value="WD40/YVTN_repeat-like_dom_sf"/>
</dbReference>
<sequence length="474" mass="48820">MATFSRTRLAIAVVAIAAASVACTTAPRFGQPDADFQGRISTQPGVILPGSQVKVQGSNFKPGQKAQLFYEGGALTGAVTADAEGKFSTETTIPQAATPGRHAVLVSATEPSASAVHTLKVSPDLPLSGADRFAVQARKTVTGVYQSAYSAKNKALFVTSAIGRPPVKESELAKLDPDSLDVVAKVTPGQAPGRKDAQGKAQDGGVFAVYGVGVDDANGNVWVSNTRQNTVAVYRQSDLKLVKQFEPGAIGHSRDVMVDEKNGKVFVNGAMSDKVAVFDARTLQLAATLELKGPAPQRAAGGFPGRNAGPAPFATMAMSFDKASGKLFVVGSSGEVAVIDAATNAVEKTYAVKGVNGAIAIAYDGGTRRVFVGAQGTDNVVVANADNGEVIKDVKVGAGTLGLVFDPVRKLVYAANRGAGTVTVLDTDGTIVANLEGGPLPNHLSLAPNGVVYALNKGKAEDVASNNIHRIQPR</sequence>
<dbReference type="PROSITE" id="PS51257">
    <property type="entry name" value="PROKAR_LIPOPROTEIN"/>
    <property type="match status" value="1"/>
</dbReference>
<proteinExistence type="predicted"/>
<feature type="chain" id="PRO_5045361894" description="ATP-binding protein" evidence="1">
    <location>
        <begin position="25"/>
        <end position="474"/>
    </location>
</feature>
<evidence type="ECO:0000313" key="3">
    <source>
        <dbReference type="Proteomes" id="UP001501627"/>
    </source>
</evidence>
<evidence type="ECO:0000256" key="1">
    <source>
        <dbReference type="SAM" id="SignalP"/>
    </source>
</evidence>
<keyword evidence="1" id="KW-0732">Signal</keyword>
<organism evidence="2 3">
    <name type="scientific">Comamonas faecalis</name>
    <dbReference type="NCBI Taxonomy" id="1387849"/>
    <lineage>
        <taxon>Bacteria</taxon>
        <taxon>Pseudomonadati</taxon>
        <taxon>Pseudomonadota</taxon>
        <taxon>Betaproteobacteria</taxon>
        <taxon>Burkholderiales</taxon>
        <taxon>Comamonadaceae</taxon>
        <taxon>Comamonas</taxon>
    </lineage>
</organism>
<comment type="caution">
    <text evidence="2">The sequence shown here is derived from an EMBL/GenBank/DDBJ whole genome shotgun (WGS) entry which is preliminary data.</text>
</comment>
<keyword evidence="3" id="KW-1185">Reference proteome</keyword>
<dbReference type="EMBL" id="BAABBP010000011">
    <property type="protein sequence ID" value="GAA3993377.1"/>
    <property type="molecule type" value="Genomic_DNA"/>
</dbReference>
<dbReference type="Proteomes" id="UP001501627">
    <property type="component" value="Unassembled WGS sequence"/>
</dbReference>
<evidence type="ECO:0000313" key="2">
    <source>
        <dbReference type="EMBL" id="GAA3993377.1"/>
    </source>
</evidence>
<evidence type="ECO:0008006" key="4">
    <source>
        <dbReference type="Google" id="ProtNLM"/>
    </source>
</evidence>
<dbReference type="InterPro" id="IPR051200">
    <property type="entry name" value="Host-pathogen_enzymatic-act"/>
</dbReference>
<dbReference type="PANTHER" id="PTHR47197">
    <property type="entry name" value="PROTEIN NIRF"/>
    <property type="match status" value="1"/>
</dbReference>
<name>A0ABP7R6R4_9BURK</name>
<feature type="signal peptide" evidence="1">
    <location>
        <begin position="1"/>
        <end position="24"/>
    </location>
</feature>
<dbReference type="InterPro" id="IPR011048">
    <property type="entry name" value="Haem_d1_sf"/>
</dbReference>
<protein>
    <recommendedName>
        <fullName evidence="4">ATP-binding protein</fullName>
    </recommendedName>
</protein>
<dbReference type="RefSeq" id="WP_344869174.1">
    <property type="nucleotide sequence ID" value="NZ_BAABBP010000011.1"/>
</dbReference>
<dbReference type="SUPFAM" id="SSF51004">
    <property type="entry name" value="C-terminal (heme d1) domain of cytochrome cd1-nitrite reductase"/>
    <property type="match status" value="1"/>
</dbReference>
<dbReference type="PANTHER" id="PTHR47197:SF3">
    <property type="entry name" value="DIHYDRO-HEME D1 DEHYDROGENASE"/>
    <property type="match status" value="1"/>
</dbReference>